<sequence length="138" mass="15915">MATLERKQMVLTTNMAVLTMENGMKMATASLSLLKVTVLGAALGSLIKRIGNHVLKPRLQQYPKALQCFERHWVTSDSVIDGIQKNYQCYSNYGGDDSKNSEFYMVMFPPMLVQRYYFFIYSNKKSLLETSYRNMSQR</sequence>
<gene>
    <name evidence="2" type="primary">20209166</name>
    <name evidence="1" type="ORF">HELRODRAFT_183690</name>
</gene>
<protein>
    <submittedName>
        <fullName evidence="1 2">Uncharacterized protein</fullName>
    </submittedName>
</protein>
<dbReference type="InParanoid" id="T1FK17"/>
<organism evidence="2 3">
    <name type="scientific">Helobdella robusta</name>
    <name type="common">Californian leech</name>
    <dbReference type="NCBI Taxonomy" id="6412"/>
    <lineage>
        <taxon>Eukaryota</taxon>
        <taxon>Metazoa</taxon>
        <taxon>Spiralia</taxon>
        <taxon>Lophotrochozoa</taxon>
        <taxon>Annelida</taxon>
        <taxon>Clitellata</taxon>
        <taxon>Hirudinea</taxon>
        <taxon>Rhynchobdellida</taxon>
        <taxon>Glossiphoniidae</taxon>
        <taxon>Helobdella</taxon>
    </lineage>
</organism>
<dbReference type="GeneID" id="20209166"/>
<dbReference type="CTD" id="20209166"/>
<dbReference type="HOGENOM" id="CLU_1857426_0_0_1"/>
<dbReference type="KEGG" id="hro:HELRODRAFT_183690"/>
<reference evidence="3" key="1">
    <citation type="submission" date="2012-12" db="EMBL/GenBank/DDBJ databases">
        <authorList>
            <person name="Hellsten U."/>
            <person name="Grimwood J."/>
            <person name="Chapman J.A."/>
            <person name="Shapiro H."/>
            <person name="Aerts A."/>
            <person name="Otillar R.P."/>
            <person name="Terry A.Y."/>
            <person name="Boore J.L."/>
            <person name="Simakov O."/>
            <person name="Marletaz F."/>
            <person name="Cho S.-J."/>
            <person name="Edsinger-Gonzales E."/>
            <person name="Havlak P."/>
            <person name="Kuo D.-H."/>
            <person name="Larsson T."/>
            <person name="Lv J."/>
            <person name="Arendt D."/>
            <person name="Savage R."/>
            <person name="Osoegawa K."/>
            <person name="de Jong P."/>
            <person name="Lindberg D.R."/>
            <person name="Seaver E.C."/>
            <person name="Weisblat D.A."/>
            <person name="Putnam N.H."/>
            <person name="Grigoriev I.V."/>
            <person name="Rokhsar D.S."/>
        </authorList>
    </citation>
    <scope>NUCLEOTIDE SEQUENCE</scope>
</reference>
<dbReference type="EMBL" id="AMQM01008950">
    <property type="status" value="NOT_ANNOTATED_CDS"/>
    <property type="molecule type" value="Genomic_DNA"/>
</dbReference>
<dbReference type="RefSeq" id="XP_009011526.1">
    <property type="nucleotide sequence ID" value="XM_009013278.1"/>
</dbReference>
<dbReference type="Proteomes" id="UP000015101">
    <property type="component" value="Unassembled WGS sequence"/>
</dbReference>
<reference evidence="2" key="3">
    <citation type="submission" date="2015-06" db="UniProtKB">
        <authorList>
            <consortium name="EnsemblMetazoa"/>
        </authorList>
    </citation>
    <scope>IDENTIFICATION</scope>
</reference>
<dbReference type="AlphaFoldDB" id="T1FK17"/>
<evidence type="ECO:0000313" key="1">
    <source>
        <dbReference type="EMBL" id="ESO10366.1"/>
    </source>
</evidence>
<accession>T1FK17</accession>
<evidence type="ECO:0000313" key="2">
    <source>
        <dbReference type="EnsemblMetazoa" id="HelroP183690"/>
    </source>
</evidence>
<name>T1FK17_HELRO</name>
<keyword evidence="3" id="KW-1185">Reference proteome</keyword>
<proteinExistence type="predicted"/>
<dbReference type="EnsemblMetazoa" id="HelroT183690">
    <property type="protein sequence ID" value="HelroP183690"/>
    <property type="gene ID" value="HelroG183690"/>
</dbReference>
<dbReference type="EMBL" id="KB095883">
    <property type="protein sequence ID" value="ESO10366.1"/>
    <property type="molecule type" value="Genomic_DNA"/>
</dbReference>
<reference evidence="1 3" key="2">
    <citation type="journal article" date="2013" name="Nature">
        <title>Insights into bilaterian evolution from three spiralian genomes.</title>
        <authorList>
            <person name="Simakov O."/>
            <person name="Marletaz F."/>
            <person name="Cho S.J."/>
            <person name="Edsinger-Gonzales E."/>
            <person name="Havlak P."/>
            <person name="Hellsten U."/>
            <person name="Kuo D.H."/>
            <person name="Larsson T."/>
            <person name="Lv J."/>
            <person name="Arendt D."/>
            <person name="Savage R."/>
            <person name="Osoegawa K."/>
            <person name="de Jong P."/>
            <person name="Grimwood J."/>
            <person name="Chapman J.A."/>
            <person name="Shapiro H."/>
            <person name="Aerts A."/>
            <person name="Otillar R.P."/>
            <person name="Terry A.Y."/>
            <person name="Boore J.L."/>
            <person name="Grigoriev I.V."/>
            <person name="Lindberg D.R."/>
            <person name="Seaver E.C."/>
            <person name="Weisblat D.A."/>
            <person name="Putnam N.H."/>
            <person name="Rokhsar D.S."/>
        </authorList>
    </citation>
    <scope>NUCLEOTIDE SEQUENCE</scope>
</reference>
<evidence type="ECO:0000313" key="3">
    <source>
        <dbReference type="Proteomes" id="UP000015101"/>
    </source>
</evidence>